<dbReference type="EMBL" id="BK015744">
    <property type="protein sequence ID" value="DAE23014.1"/>
    <property type="molecule type" value="Genomic_DNA"/>
</dbReference>
<name>A0A8S5QUX9_9CAUD</name>
<reference evidence="1" key="1">
    <citation type="journal article" date="2021" name="Proc. Natl. Acad. Sci. U.S.A.">
        <title>A Catalog of Tens of Thousands of Viruses from Human Metagenomes Reveals Hidden Associations with Chronic Diseases.</title>
        <authorList>
            <person name="Tisza M.J."/>
            <person name="Buck C.B."/>
        </authorList>
    </citation>
    <scope>NUCLEOTIDE SEQUENCE</scope>
    <source>
        <strain evidence="1">Ct2u94</strain>
    </source>
</reference>
<accession>A0A8S5QUX9</accession>
<proteinExistence type="predicted"/>
<protein>
    <submittedName>
        <fullName evidence="1">Uncharacterized protein</fullName>
    </submittedName>
</protein>
<dbReference type="Pfam" id="PF19759">
    <property type="entry name" value="DUF6246"/>
    <property type="match status" value="1"/>
</dbReference>
<organism evidence="1">
    <name type="scientific">Siphoviridae sp. ct2u94</name>
    <dbReference type="NCBI Taxonomy" id="2826277"/>
    <lineage>
        <taxon>Viruses</taxon>
        <taxon>Duplodnaviria</taxon>
        <taxon>Heunggongvirae</taxon>
        <taxon>Uroviricota</taxon>
        <taxon>Caudoviricetes</taxon>
    </lineage>
</organism>
<dbReference type="InterPro" id="IPR046213">
    <property type="entry name" value="DUF6246"/>
</dbReference>
<evidence type="ECO:0000313" key="1">
    <source>
        <dbReference type="EMBL" id="DAE23014.1"/>
    </source>
</evidence>
<sequence length="232" mass="26069">MTPFKEIGECLVSAGETDYFFRPSLLNMTRIGSPAEIVQAFYDLHNDEVTPLVERAIKAYGLVPEWLMQHIRSSDYGKRALLSAMSVLEACTDTDMTPLIGELLPAKRKGRTFKRRYGAMSDFEMLVLARSLITHGVIGKAKVRQLQKHEGGSASTEFNAFEYISAARNHFGISRNEAEQLTMTEFQMMISAKYPDQKGFTREEYDSVADEYLARKARRLGKNNNPPGGGLN</sequence>